<dbReference type="AlphaFoldDB" id="A0A0K0CVD9"/>
<reference evidence="5" key="1">
    <citation type="submission" date="2012-09" db="EMBL/GenBank/DDBJ databases">
        <authorList>
            <person name="Martin A.A."/>
        </authorList>
    </citation>
    <scope>NUCLEOTIDE SEQUENCE</scope>
</reference>
<dbReference type="InterPro" id="IPR003175">
    <property type="entry name" value="CDI_dom"/>
</dbReference>
<evidence type="ECO:0000256" key="3">
    <source>
        <dbReference type="SAM" id="MobiDB-lite"/>
    </source>
</evidence>
<dbReference type="Pfam" id="PF02234">
    <property type="entry name" value="CDI"/>
    <property type="match status" value="1"/>
</dbReference>
<sequence length="238" mass="26561">MSSIRHGDSALFDDRARNATAPLRIRPSTAGGLAQVEKWLSETDKKQLKSSKEKWSYDFELDTPVGGDVEYEILSADKVPSVYKPSTVDVRKVRKVAEFDPSTPSVSKEAESDYSSNLHRPMTRSFMKQHGGDISKNLRNLKQAKLTNYLKVRKRRTVESHSPKRTASSLRSIKSAPPSSPFRFVNDVDGDGFSPGSSSPRSSSSSPTKSPRKRPAQYIVKERPLRVTKVRSHAVVDQ</sequence>
<dbReference type="GO" id="GO:0005634">
    <property type="term" value="C:nucleus"/>
    <property type="evidence" value="ECO:0007669"/>
    <property type="project" value="InterPro"/>
</dbReference>
<feature type="region of interest" description="Disordered" evidence="3">
    <location>
        <begin position="145"/>
        <end position="238"/>
    </location>
</feature>
<feature type="compositionally biased region" description="Basic and acidic residues" evidence="3">
    <location>
        <begin position="1"/>
        <end position="17"/>
    </location>
</feature>
<dbReference type="Gene3D" id="4.10.365.10">
    <property type="entry name" value="p27"/>
    <property type="match status" value="1"/>
</dbReference>
<evidence type="ECO:0000256" key="2">
    <source>
        <dbReference type="ARBA" id="ARBA00023013"/>
    </source>
</evidence>
<accession>A0A0K0CVD9</accession>
<dbReference type="GO" id="GO:0004861">
    <property type="term" value="F:cyclin-dependent protein serine/threonine kinase inhibitor activity"/>
    <property type="evidence" value="ECO:0007669"/>
    <property type="project" value="InterPro"/>
</dbReference>
<evidence type="ECO:0000313" key="6">
    <source>
        <dbReference type="WBParaSite" id="ACAC_0000128401-mRNA-1"/>
    </source>
</evidence>
<evidence type="ECO:0000256" key="1">
    <source>
        <dbReference type="ARBA" id="ARBA00006726"/>
    </source>
</evidence>
<organism evidence="5 6">
    <name type="scientific">Angiostrongylus cantonensis</name>
    <name type="common">Rat lungworm</name>
    <dbReference type="NCBI Taxonomy" id="6313"/>
    <lineage>
        <taxon>Eukaryota</taxon>
        <taxon>Metazoa</taxon>
        <taxon>Ecdysozoa</taxon>
        <taxon>Nematoda</taxon>
        <taxon>Chromadorea</taxon>
        <taxon>Rhabditida</taxon>
        <taxon>Rhabditina</taxon>
        <taxon>Rhabditomorpha</taxon>
        <taxon>Strongyloidea</taxon>
        <taxon>Metastrongylidae</taxon>
        <taxon>Angiostrongylus</taxon>
    </lineage>
</organism>
<evidence type="ECO:0000313" key="5">
    <source>
        <dbReference type="Proteomes" id="UP000035642"/>
    </source>
</evidence>
<proteinExistence type="inferred from homology"/>
<evidence type="ECO:0000259" key="4">
    <source>
        <dbReference type="Pfam" id="PF02234"/>
    </source>
</evidence>
<feature type="compositionally biased region" description="Low complexity" evidence="3">
    <location>
        <begin position="194"/>
        <end position="209"/>
    </location>
</feature>
<name>A0A0K0CVD9_ANGCA</name>
<dbReference type="WBParaSite" id="ACAC_0000128401-mRNA-1">
    <property type="protein sequence ID" value="ACAC_0000128401-mRNA-1"/>
    <property type="gene ID" value="ACAC_0000128401"/>
</dbReference>
<dbReference type="Proteomes" id="UP000035642">
    <property type="component" value="Unassembled WGS sequence"/>
</dbReference>
<reference evidence="6" key="2">
    <citation type="submission" date="2017-02" db="UniProtKB">
        <authorList>
            <consortium name="WormBaseParasite"/>
        </authorList>
    </citation>
    <scope>IDENTIFICATION</scope>
</reference>
<protein>
    <submittedName>
        <fullName evidence="6">CDI domain-containing protein</fullName>
    </submittedName>
</protein>
<dbReference type="STRING" id="6313.A0A0K0CVD9"/>
<dbReference type="InterPro" id="IPR044898">
    <property type="entry name" value="CDI_dom_sf"/>
</dbReference>
<keyword evidence="2" id="KW-0649">Protein kinase inhibitor</keyword>
<feature type="domain" description="Cyclin-dependent kinase inhibitor" evidence="4">
    <location>
        <begin position="34"/>
        <end position="73"/>
    </location>
</feature>
<feature type="region of interest" description="Disordered" evidence="3">
    <location>
        <begin position="1"/>
        <end position="27"/>
    </location>
</feature>
<dbReference type="GO" id="GO:0051726">
    <property type="term" value="P:regulation of cell cycle"/>
    <property type="evidence" value="ECO:0007669"/>
    <property type="project" value="InterPro"/>
</dbReference>
<keyword evidence="5" id="KW-1185">Reference proteome</keyword>
<comment type="similarity">
    <text evidence="1">Belongs to the CDI family.</text>
</comment>
<feature type="region of interest" description="Disordered" evidence="3">
    <location>
        <begin position="99"/>
        <end position="120"/>
    </location>
</feature>